<sequence length="136" mass="15515">MISESGLFLFGVVMSAVLLFAMVFFIIMYSDLECDYINPIDLCSKLNAYVIPEAAAHAFLTLLFLVCGSWLALAINLPLALYNAKKIVARKHQFDPTTIFRTLPVHKREGLIKLGFYLLCFFYYLYRMIVALINSQ</sequence>
<keyword evidence="5 6" id="KW-0472">Membrane</keyword>
<proteinExistence type="inferred from homology"/>
<dbReference type="InterPro" id="IPR033466">
    <property type="entry name" value="Cornichon_conserved"/>
</dbReference>
<evidence type="ECO:0000256" key="1">
    <source>
        <dbReference type="ARBA" id="ARBA00004141"/>
    </source>
</evidence>
<dbReference type="Pfam" id="PF03311">
    <property type="entry name" value="Cornichon"/>
    <property type="match status" value="1"/>
</dbReference>
<organism evidence="7 8">
    <name type="scientific">Allomyces macrogynus (strain ATCC 38327)</name>
    <name type="common">Allomyces javanicus var. macrogynus</name>
    <dbReference type="NCBI Taxonomy" id="578462"/>
    <lineage>
        <taxon>Eukaryota</taxon>
        <taxon>Fungi</taxon>
        <taxon>Fungi incertae sedis</taxon>
        <taxon>Blastocladiomycota</taxon>
        <taxon>Blastocladiomycetes</taxon>
        <taxon>Blastocladiales</taxon>
        <taxon>Blastocladiaceae</taxon>
        <taxon>Allomyces</taxon>
    </lineage>
</organism>
<keyword evidence="8" id="KW-1185">Reference proteome</keyword>
<dbReference type="InterPro" id="IPR003377">
    <property type="entry name" value="Cornichon"/>
</dbReference>
<dbReference type="VEuPathDB" id="FungiDB:AMAG_07930"/>
<evidence type="ECO:0000313" key="7">
    <source>
        <dbReference type="EMBL" id="KNE62744.1"/>
    </source>
</evidence>
<evidence type="ECO:0000256" key="3">
    <source>
        <dbReference type="ARBA" id="ARBA00022692"/>
    </source>
</evidence>
<protein>
    <recommendedName>
        <fullName evidence="9">ER-derived vesicles protein ERV14</fullName>
    </recommendedName>
</protein>
<feature type="transmembrane region" description="Helical" evidence="6">
    <location>
        <begin position="54"/>
        <end position="82"/>
    </location>
</feature>
<dbReference type="OMA" id="HKKECFI"/>
<dbReference type="SMART" id="SM01398">
    <property type="entry name" value="Cornichon"/>
    <property type="match status" value="1"/>
</dbReference>
<evidence type="ECO:0000256" key="4">
    <source>
        <dbReference type="ARBA" id="ARBA00022989"/>
    </source>
</evidence>
<keyword evidence="3 6" id="KW-0812">Transmembrane</keyword>
<feature type="transmembrane region" description="Helical" evidence="6">
    <location>
        <begin position="7"/>
        <end position="29"/>
    </location>
</feature>
<evidence type="ECO:0000256" key="6">
    <source>
        <dbReference type="SAM" id="Phobius"/>
    </source>
</evidence>
<dbReference type="PROSITE" id="PS01340">
    <property type="entry name" value="CORNICHON"/>
    <property type="match status" value="1"/>
</dbReference>
<evidence type="ECO:0000256" key="2">
    <source>
        <dbReference type="ARBA" id="ARBA00010095"/>
    </source>
</evidence>
<gene>
    <name evidence="7" type="ORF">AMAG_07930</name>
</gene>
<dbReference type="STRING" id="578462.A0A0L0SJY3"/>
<dbReference type="AlphaFoldDB" id="A0A0L0SJY3"/>
<evidence type="ECO:0000313" key="8">
    <source>
        <dbReference type="Proteomes" id="UP000054350"/>
    </source>
</evidence>
<keyword evidence="4 6" id="KW-1133">Transmembrane helix</keyword>
<name>A0A0L0SJY3_ALLM3</name>
<reference evidence="8" key="2">
    <citation type="submission" date="2009-11" db="EMBL/GenBank/DDBJ databases">
        <title>The Genome Sequence of Allomyces macrogynus strain ATCC 38327.</title>
        <authorList>
            <consortium name="The Broad Institute Genome Sequencing Platform"/>
            <person name="Russ C."/>
            <person name="Cuomo C."/>
            <person name="Shea T."/>
            <person name="Young S.K."/>
            <person name="Zeng Q."/>
            <person name="Koehrsen M."/>
            <person name="Haas B."/>
            <person name="Borodovsky M."/>
            <person name="Guigo R."/>
            <person name="Alvarado L."/>
            <person name="Berlin A."/>
            <person name="Borenstein D."/>
            <person name="Chen Z."/>
            <person name="Engels R."/>
            <person name="Freedman E."/>
            <person name="Gellesch M."/>
            <person name="Goldberg J."/>
            <person name="Griggs A."/>
            <person name="Gujja S."/>
            <person name="Heiman D."/>
            <person name="Hepburn T."/>
            <person name="Howarth C."/>
            <person name="Jen D."/>
            <person name="Larson L."/>
            <person name="Lewis B."/>
            <person name="Mehta T."/>
            <person name="Park D."/>
            <person name="Pearson M."/>
            <person name="Roberts A."/>
            <person name="Saif S."/>
            <person name="Shenoy N."/>
            <person name="Sisk P."/>
            <person name="Stolte C."/>
            <person name="Sykes S."/>
            <person name="Walk T."/>
            <person name="White J."/>
            <person name="Yandava C."/>
            <person name="Burger G."/>
            <person name="Gray M.W."/>
            <person name="Holland P.W.H."/>
            <person name="King N."/>
            <person name="Lang F.B.F."/>
            <person name="Roger A.J."/>
            <person name="Ruiz-Trillo I."/>
            <person name="Lander E."/>
            <person name="Nusbaum C."/>
        </authorList>
    </citation>
    <scope>NUCLEOTIDE SEQUENCE [LARGE SCALE GENOMIC DNA]</scope>
    <source>
        <strain evidence="8">ATCC 38327</strain>
    </source>
</reference>
<accession>A0A0L0SJY3</accession>
<dbReference type="EMBL" id="GG745340">
    <property type="protein sequence ID" value="KNE62744.1"/>
    <property type="molecule type" value="Genomic_DNA"/>
</dbReference>
<reference evidence="7 8" key="1">
    <citation type="submission" date="2009-11" db="EMBL/GenBank/DDBJ databases">
        <title>Annotation of Allomyces macrogynus ATCC 38327.</title>
        <authorList>
            <consortium name="The Broad Institute Genome Sequencing Platform"/>
            <person name="Russ C."/>
            <person name="Cuomo C."/>
            <person name="Burger G."/>
            <person name="Gray M.W."/>
            <person name="Holland P.W.H."/>
            <person name="King N."/>
            <person name="Lang F.B.F."/>
            <person name="Roger A.J."/>
            <person name="Ruiz-Trillo I."/>
            <person name="Young S.K."/>
            <person name="Zeng Q."/>
            <person name="Gargeya S."/>
            <person name="Fitzgerald M."/>
            <person name="Haas B."/>
            <person name="Abouelleil A."/>
            <person name="Alvarado L."/>
            <person name="Arachchi H.M."/>
            <person name="Berlin A."/>
            <person name="Chapman S.B."/>
            <person name="Gearin G."/>
            <person name="Goldberg J."/>
            <person name="Griggs A."/>
            <person name="Gujja S."/>
            <person name="Hansen M."/>
            <person name="Heiman D."/>
            <person name="Howarth C."/>
            <person name="Larimer J."/>
            <person name="Lui A."/>
            <person name="MacDonald P.J.P."/>
            <person name="McCowen C."/>
            <person name="Montmayeur A."/>
            <person name="Murphy C."/>
            <person name="Neiman D."/>
            <person name="Pearson M."/>
            <person name="Priest M."/>
            <person name="Roberts A."/>
            <person name="Saif S."/>
            <person name="Shea T."/>
            <person name="Sisk P."/>
            <person name="Stolte C."/>
            <person name="Sykes S."/>
            <person name="Wortman J."/>
            <person name="Nusbaum C."/>
            <person name="Birren B."/>
        </authorList>
    </citation>
    <scope>NUCLEOTIDE SEQUENCE [LARGE SCALE GENOMIC DNA]</scope>
    <source>
        <strain evidence="7 8">ATCC 38327</strain>
    </source>
</reference>
<dbReference type="OrthoDB" id="434393at2759"/>
<dbReference type="GO" id="GO:0016020">
    <property type="term" value="C:membrane"/>
    <property type="evidence" value="ECO:0007669"/>
    <property type="project" value="UniProtKB-SubCell"/>
</dbReference>
<dbReference type="GO" id="GO:0016192">
    <property type="term" value="P:vesicle-mediated transport"/>
    <property type="evidence" value="ECO:0007669"/>
    <property type="project" value="InterPro"/>
</dbReference>
<evidence type="ECO:0008006" key="9">
    <source>
        <dbReference type="Google" id="ProtNLM"/>
    </source>
</evidence>
<dbReference type="Proteomes" id="UP000054350">
    <property type="component" value="Unassembled WGS sequence"/>
</dbReference>
<comment type="similarity">
    <text evidence="2">Belongs to the cornichon family.</text>
</comment>
<dbReference type="PANTHER" id="PTHR12290">
    <property type="entry name" value="CORNICHON-RELATED"/>
    <property type="match status" value="1"/>
</dbReference>
<dbReference type="eggNOG" id="KOG2729">
    <property type="taxonomic scope" value="Eukaryota"/>
</dbReference>
<comment type="subcellular location">
    <subcellularLocation>
        <location evidence="1">Membrane</location>
        <topology evidence="1">Multi-pass membrane protein</topology>
    </subcellularLocation>
</comment>
<evidence type="ECO:0000256" key="5">
    <source>
        <dbReference type="ARBA" id="ARBA00023136"/>
    </source>
</evidence>
<feature type="transmembrane region" description="Helical" evidence="6">
    <location>
        <begin position="114"/>
        <end position="133"/>
    </location>
</feature>